<gene>
    <name evidence="2" type="ORF">KOM_12_323</name>
</gene>
<dbReference type="EMBL" id="MZ420154">
    <property type="protein sequence ID" value="QYA18592.1"/>
    <property type="molecule type" value="Genomic_DNA"/>
</dbReference>
<sequence length="251" mass="27598">MNAEGFPTIDHGGYPKGYDPTYEQSRNGNVSTLRTLRRSVNDSYVVPLVVAQEASVSDQVLYSGVDGVRVENVTFSTGRYTVPKQELTLLYDFIRNPQANQTPLQIENTGGPVLLYFMILEHAGLGVDETNFEQLFVPPGTNKAFVNFTVPEDGVYRISTRVRMIEQAAIELSILVDNTFVKTETIHEPTPDAGDPYLGTLDSRTDVSHDAVLTKGQLVRIAAEYVQNDTVSANAGIETAVLRIVQLASKN</sequence>
<evidence type="ECO:0000256" key="1">
    <source>
        <dbReference type="SAM" id="MobiDB-lite"/>
    </source>
</evidence>
<evidence type="ECO:0000313" key="2">
    <source>
        <dbReference type="EMBL" id="QYA18592.1"/>
    </source>
</evidence>
<organism evidence="2">
    <name type="scientific">Clandestinovirus</name>
    <dbReference type="NCBI Taxonomy" id="2831644"/>
    <lineage>
        <taxon>Viruses</taxon>
    </lineage>
</organism>
<protein>
    <submittedName>
        <fullName evidence="2">Uncharacterized protein</fullName>
    </submittedName>
</protein>
<feature type="region of interest" description="Disordered" evidence="1">
    <location>
        <begin position="1"/>
        <end position="26"/>
    </location>
</feature>
<accession>A0A8F8PN89</accession>
<proteinExistence type="predicted"/>
<name>A0A8F8PN89_9VIRU</name>
<reference evidence="2" key="1">
    <citation type="submission" date="2021-06" db="EMBL/GenBank/DDBJ databases">
        <authorList>
            <person name="Rolland C."/>
        </authorList>
    </citation>
    <scope>NUCLEOTIDE SEQUENCE</scope>
    <source>
        <strain evidence="2">347.936635</strain>
    </source>
</reference>